<proteinExistence type="inferred from homology"/>
<dbReference type="Gene3D" id="1.10.1400.10">
    <property type="match status" value="1"/>
</dbReference>
<dbReference type="PANTHER" id="PTHR34218">
    <property type="entry name" value="PEPTIDASE S45 PENICILLIN AMIDASE"/>
    <property type="match status" value="1"/>
</dbReference>
<dbReference type="EMBL" id="JACHKF010000001">
    <property type="protein sequence ID" value="MBB6566274.1"/>
    <property type="molecule type" value="Genomic_DNA"/>
</dbReference>
<dbReference type="Proteomes" id="UP000553957">
    <property type="component" value="Unassembled WGS sequence"/>
</dbReference>
<evidence type="ECO:0000256" key="1">
    <source>
        <dbReference type="ARBA" id="ARBA00006586"/>
    </source>
</evidence>
<dbReference type="GO" id="GO:0046872">
    <property type="term" value="F:metal ion binding"/>
    <property type="evidence" value="ECO:0007669"/>
    <property type="project" value="UniProtKB-KW"/>
</dbReference>
<reference evidence="7 8" key="1">
    <citation type="submission" date="2020-05" db="EMBL/GenBank/DDBJ databases">
        <title>Genome sequence of Kribbella sandramycini ATCC 39419.</title>
        <authorList>
            <person name="Maclea K.S."/>
            <person name="Fair J.L."/>
        </authorList>
    </citation>
    <scope>NUCLEOTIDE SEQUENCE [LARGE SCALE GENOMIC DNA]</scope>
    <source>
        <strain evidence="7 8">ATCC 39419</strain>
    </source>
</reference>
<feature type="binding site" evidence="5">
    <location>
        <position position="243"/>
    </location>
    <ligand>
        <name>Ca(2+)</name>
        <dbReference type="ChEBI" id="CHEBI:29108"/>
    </ligand>
</feature>
<dbReference type="InterPro" id="IPR043147">
    <property type="entry name" value="Penicillin_amidase_A-knob"/>
</dbReference>
<dbReference type="Gene3D" id="2.30.120.10">
    <property type="match status" value="1"/>
</dbReference>
<evidence type="ECO:0000313" key="6">
    <source>
        <dbReference type="EMBL" id="MBB6566274.1"/>
    </source>
</evidence>
<keyword evidence="8" id="KW-1185">Reference proteome</keyword>
<dbReference type="PANTHER" id="PTHR34218:SF4">
    <property type="entry name" value="ACYL-HOMOSERINE LACTONE ACYLASE QUIP"/>
    <property type="match status" value="1"/>
</dbReference>
<keyword evidence="5" id="KW-0106">Calcium</keyword>
<dbReference type="EC" id="3.5.1.11" evidence="6"/>
<evidence type="ECO:0000256" key="4">
    <source>
        <dbReference type="PIRSR" id="PIRSR001227-1"/>
    </source>
</evidence>
<dbReference type="PIRSF" id="PIRSF001227">
    <property type="entry name" value="Pen_acylase"/>
    <property type="match status" value="1"/>
</dbReference>
<comment type="cofactor">
    <cofactor evidence="5">
        <name>Ca(2+)</name>
        <dbReference type="ChEBI" id="CHEBI:29108"/>
    </cofactor>
    <text evidence="5">Binds 1 Ca(2+) ion per dimer.</text>
</comment>
<dbReference type="InterPro" id="IPR029055">
    <property type="entry name" value="Ntn_hydrolases_N"/>
</dbReference>
<dbReference type="EMBL" id="JABJRC010000005">
    <property type="protein sequence ID" value="NOL43063.1"/>
    <property type="molecule type" value="Genomic_DNA"/>
</dbReference>
<protein>
    <submittedName>
        <fullName evidence="7">Penicillin acylase family protein</fullName>
    </submittedName>
    <submittedName>
        <fullName evidence="6">Penicillin amidase</fullName>
        <ecNumber evidence="6">3.5.1.11</ecNumber>
    </submittedName>
</protein>
<dbReference type="GO" id="GO:0017000">
    <property type="term" value="P:antibiotic biosynthetic process"/>
    <property type="evidence" value="ECO:0007669"/>
    <property type="project" value="InterPro"/>
</dbReference>
<evidence type="ECO:0000313" key="9">
    <source>
        <dbReference type="Proteomes" id="UP000553957"/>
    </source>
</evidence>
<dbReference type="AlphaFoldDB" id="A0A7Y4L2C1"/>
<dbReference type="SUPFAM" id="SSF56235">
    <property type="entry name" value="N-terminal nucleophile aminohydrolases (Ntn hydrolases)"/>
    <property type="match status" value="1"/>
</dbReference>
<evidence type="ECO:0000313" key="8">
    <source>
        <dbReference type="Proteomes" id="UP000534306"/>
    </source>
</evidence>
<organism evidence="7 8">
    <name type="scientific">Kribbella sandramycini</name>
    <dbReference type="NCBI Taxonomy" id="60450"/>
    <lineage>
        <taxon>Bacteria</taxon>
        <taxon>Bacillati</taxon>
        <taxon>Actinomycetota</taxon>
        <taxon>Actinomycetes</taxon>
        <taxon>Propionibacteriales</taxon>
        <taxon>Kribbellaceae</taxon>
        <taxon>Kribbella</taxon>
    </lineage>
</organism>
<dbReference type="InterPro" id="IPR023343">
    <property type="entry name" value="Penicillin_amidase_dom1"/>
</dbReference>
<dbReference type="InterPro" id="IPR002692">
    <property type="entry name" value="S45"/>
</dbReference>
<dbReference type="GO" id="GO:0008953">
    <property type="term" value="F:penicillin amidase activity"/>
    <property type="evidence" value="ECO:0007669"/>
    <property type="project" value="UniProtKB-EC"/>
</dbReference>
<evidence type="ECO:0000256" key="2">
    <source>
        <dbReference type="ARBA" id="ARBA00022801"/>
    </source>
</evidence>
<dbReference type="Pfam" id="PF01804">
    <property type="entry name" value="Penicil_amidase"/>
    <property type="match status" value="1"/>
</dbReference>
<evidence type="ECO:0000256" key="3">
    <source>
        <dbReference type="ARBA" id="ARBA00023145"/>
    </source>
</evidence>
<dbReference type="RefSeq" id="WP_171675680.1">
    <property type="nucleotide sequence ID" value="NZ_BAAAGT010000010.1"/>
</dbReference>
<dbReference type="InterPro" id="IPR043146">
    <property type="entry name" value="Penicillin_amidase_N_B-knob"/>
</dbReference>
<evidence type="ECO:0000256" key="5">
    <source>
        <dbReference type="PIRSR" id="PIRSR001227-2"/>
    </source>
</evidence>
<comment type="similarity">
    <text evidence="1">Belongs to the peptidase S45 family.</text>
</comment>
<feature type="binding site" evidence="5">
    <location>
        <position position="246"/>
    </location>
    <ligand>
        <name>Ca(2+)</name>
        <dbReference type="ChEBI" id="CHEBI:29108"/>
    </ligand>
</feature>
<keyword evidence="2 6" id="KW-0378">Hydrolase</keyword>
<keyword evidence="5" id="KW-0479">Metal-binding</keyword>
<name>A0A7Y4L2C1_9ACTN</name>
<sequence length="675" mass="73016">MNGEVFRDAYGVPHLRAGDHLALAELQGAVTARDRAWQLELIRRRALGSTAAFLGPDAVPWDTFARQARLADTAQRCYAALDDTTRAWVSAYVDGVNSALPAASEQAPEFAQTGVTVQKWEPWTPLAIWLAVHILFAGFPNKLWRTHVAARLGEEYLDLFNAAGPQTAGSNGWVIPGDFTATGQAIVAGDPHRFVESPGVYQQIRLACPAYDVVGFGVPGVPGVAHFGHAGKVAWAITNAQSDYQDLYAEQLRRSGTTIEALGPGGWEPATRHDEVIEVAGADPVAIEVIETERGPIVVDHAGQTLSLRYPPRALGRLGFEVMPRLLQATTAADIDAALEDWVEPVNVVFAADAEGGLLHRVAGVVPQRHAANSLRVVPGWEAAYAWDGWHPMPRATVEGPEAMANAREIAAPLGVEFAAPYRARRIRELLAERADWSIDDMADIHTDTYLGAAYRLLDRLPGLTGLSPKAVALRTELLAWDRRMDAGSTTASAYAALRKAAIARITERFALLDNADAPPLFAGYFGLLSQVSFGFESLLESPDLDATALVQAALESVAADNPRPPWGETHQLSPLSALRTPLFTPTETPIDLALSGDHNCVWSTSSLPGTDLCLRASVARYAFDLTNRANSRWIVPLGASGLPGHPHHHDQLPLWLRGHLAPIVTDWDQLKPEV</sequence>
<reference evidence="6 9" key="2">
    <citation type="submission" date="2020-08" db="EMBL/GenBank/DDBJ databases">
        <title>Sequencing the genomes of 1000 actinobacteria strains.</title>
        <authorList>
            <person name="Klenk H.-P."/>
        </authorList>
    </citation>
    <scope>NUCLEOTIDE SEQUENCE [LARGE SCALE GENOMIC DNA]</scope>
    <source>
        <strain evidence="6 9">DSM 15626</strain>
    </source>
</reference>
<dbReference type="Proteomes" id="UP000534306">
    <property type="component" value="Unassembled WGS sequence"/>
</dbReference>
<keyword evidence="3" id="KW-0865">Zymogen</keyword>
<dbReference type="Gene3D" id="1.10.439.10">
    <property type="entry name" value="Penicillin Amidohydrolase, domain 1"/>
    <property type="match status" value="1"/>
</dbReference>
<accession>A0A7Y4L2C1</accession>
<evidence type="ECO:0000313" key="7">
    <source>
        <dbReference type="EMBL" id="NOL43063.1"/>
    </source>
</evidence>
<comment type="caution">
    <text evidence="7">The sequence shown here is derived from an EMBL/GenBank/DDBJ whole genome shotgun (WGS) entry which is preliminary data.</text>
</comment>
<feature type="active site" description="Nucleophile" evidence="4">
    <location>
        <position position="170"/>
    </location>
</feature>
<gene>
    <name evidence="6" type="ORF">HNR71_001911</name>
    <name evidence="7" type="ORF">HPO96_22710</name>
</gene>
<dbReference type="Gene3D" id="3.60.20.10">
    <property type="entry name" value="Glutamine Phosphoribosylpyrophosphate, subunit 1, domain 1"/>
    <property type="match status" value="1"/>
</dbReference>
<dbReference type="InterPro" id="IPR014395">
    <property type="entry name" value="Pen/GL7ACA/AHL_acylase"/>
</dbReference>